<reference evidence="2 3" key="1">
    <citation type="journal article" date="2020" name="Mol. Biol. Evol.">
        <title>Distinct Expression and Methylation Patterns for Genes with Different Fates following a Single Whole-Genome Duplication in Flowering Plants.</title>
        <authorList>
            <person name="Shi T."/>
            <person name="Rahmani R.S."/>
            <person name="Gugger P.F."/>
            <person name="Wang M."/>
            <person name="Li H."/>
            <person name="Zhang Y."/>
            <person name="Li Z."/>
            <person name="Wang Q."/>
            <person name="Van de Peer Y."/>
            <person name="Marchal K."/>
            <person name="Chen J."/>
        </authorList>
    </citation>
    <scope>NUCLEOTIDE SEQUENCE [LARGE SCALE GENOMIC DNA]</scope>
    <source>
        <tissue evidence="2">Leaf</tissue>
    </source>
</reference>
<accession>A0A822YBP0</accession>
<organism evidence="2 3">
    <name type="scientific">Nelumbo nucifera</name>
    <name type="common">Sacred lotus</name>
    <dbReference type="NCBI Taxonomy" id="4432"/>
    <lineage>
        <taxon>Eukaryota</taxon>
        <taxon>Viridiplantae</taxon>
        <taxon>Streptophyta</taxon>
        <taxon>Embryophyta</taxon>
        <taxon>Tracheophyta</taxon>
        <taxon>Spermatophyta</taxon>
        <taxon>Magnoliopsida</taxon>
        <taxon>Proteales</taxon>
        <taxon>Nelumbonaceae</taxon>
        <taxon>Nelumbo</taxon>
    </lineage>
</organism>
<comment type="caution">
    <text evidence="2">The sequence shown here is derived from an EMBL/GenBank/DDBJ whole genome shotgun (WGS) entry which is preliminary data.</text>
</comment>
<evidence type="ECO:0000313" key="3">
    <source>
        <dbReference type="Proteomes" id="UP000607653"/>
    </source>
</evidence>
<evidence type="ECO:0000256" key="1">
    <source>
        <dbReference type="SAM" id="MobiDB-lite"/>
    </source>
</evidence>
<proteinExistence type="predicted"/>
<name>A0A822YBP0_NELNU</name>
<sequence length="200" mass="22235">MTLAHFSHRRLSHRHLHILHWHVGIRHDVEEQQRWHLLIGYGDSGGSSGVSASMESHVSMLITMPLDNIKMRHETKGFGCRGEQRNPQGFPTREVLGGGREGTNVPSSVEADLGDSADVGDYAVASEPTSKPLTISLLVLAWGKCGASTVHRKPSYSWQLIHLLYSLSKPRPQKEPRSEYLLDSISLDPIRNSDLQGTEI</sequence>
<evidence type="ECO:0000313" key="2">
    <source>
        <dbReference type="EMBL" id="DAD29732.1"/>
    </source>
</evidence>
<feature type="region of interest" description="Disordered" evidence="1">
    <location>
        <begin position="78"/>
        <end position="112"/>
    </location>
</feature>
<gene>
    <name evidence="2" type="ORF">HUJ06_031200</name>
</gene>
<protein>
    <submittedName>
        <fullName evidence="2">Uncharacterized protein</fullName>
    </submittedName>
</protein>
<dbReference type="EMBL" id="DUZY01000002">
    <property type="protein sequence ID" value="DAD29732.1"/>
    <property type="molecule type" value="Genomic_DNA"/>
</dbReference>
<dbReference type="Proteomes" id="UP000607653">
    <property type="component" value="Unassembled WGS sequence"/>
</dbReference>
<keyword evidence="3" id="KW-1185">Reference proteome</keyword>
<dbReference type="AlphaFoldDB" id="A0A822YBP0"/>